<name>A0ABT7P6S9_MYCIT</name>
<organism evidence="2 3">
    <name type="scientific">Mycobacterium intracellulare subsp. chimaera</name>
    <dbReference type="NCBI Taxonomy" id="222805"/>
    <lineage>
        <taxon>Bacteria</taxon>
        <taxon>Bacillati</taxon>
        <taxon>Actinomycetota</taxon>
        <taxon>Actinomycetes</taxon>
        <taxon>Mycobacteriales</taxon>
        <taxon>Mycobacteriaceae</taxon>
        <taxon>Mycobacterium</taxon>
        <taxon>Mycobacterium avium complex (MAC)</taxon>
    </lineage>
</organism>
<evidence type="ECO:0000313" key="3">
    <source>
        <dbReference type="Proteomes" id="UP001529272"/>
    </source>
</evidence>
<comment type="caution">
    <text evidence="2">The sequence shown here is derived from an EMBL/GenBank/DDBJ whole genome shotgun (WGS) entry which is preliminary data.</text>
</comment>
<feature type="region of interest" description="Disordered" evidence="1">
    <location>
        <begin position="1"/>
        <end position="31"/>
    </location>
</feature>
<proteinExistence type="predicted"/>
<keyword evidence="3" id="KW-1185">Reference proteome</keyword>
<protein>
    <submittedName>
        <fullName evidence="2">Uncharacterized protein</fullName>
    </submittedName>
</protein>
<evidence type="ECO:0000256" key="1">
    <source>
        <dbReference type="SAM" id="MobiDB-lite"/>
    </source>
</evidence>
<feature type="compositionally biased region" description="Low complexity" evidence="1">
    <location>
        <begin position="1"/>
        <end position="16"/>
    </location>
</feature>
<reference evidence="3" key="2">
    <citation type="submission" date="2023-06" db="EMBL/GenBank/DDBJ databases">
        <title>Itaconate inhibition of nontuberculous mycobacteria.</title>
        <authorList>
            <person name="Spilker T."/>
        </authorList>
    </citation>
    <scope>NUCLEOTIDE SEQUENCE [LARGE SCALE GENOMIC DNA]</scope>
    <source>
        <strain evidence="3">FLAC1071</strain>
    </source>
</reference>
<evidence type="ECO:0000313" key="2">
    <source>
        <dbReference type="EMBL" id="MDM3928989.1"/>
    </source>
</evidence>
<dbReference type="Proteomes" id="UP001529272">
    <property type="component" value="Unassembled WGS sequence"/>
</dbReference>
<sequence length="53" mass="5686">MTATTDAAADPAATPASDQPERAHPRTMPMASWRARKAVLASRGEVDGPRVRR</sequence>
<reference evidence="2 3" key="1">
    <citation type="submission" date="2023-06" db="EMBL/GenBank/DDBJ databases">
        <title>Itaconate inhibition of nontuberculous mycobacteria.</title>
        <authorList>
            <person name="Breen P."/>
            <person name="Zimbric M."/>
            <person name="Caverly L."/>
        </authorList>
    </citation>
    <scope>NUCLEOTIDE SEQUENCE [LARGE SCALE GENOMIC DNA]</scope>
    <source>
        <strain evidence="2 3">FLAC1071</strain>
    </source>
</reference>
<accession>A0ABT7P6S9</accession>
<gene>
    <name evidence="2" type="ORF">QRB35_23680</name>
</gene>
<dbReference type="EMBL" id="JASZZX010000028">
    <property type="protein sequence ID" value="MDM3928989.1"/>
    <property type="molecule type" value="Genomic_DNA"/>
</dbReference>
<dbReference type="RefSeq" id="WP_192579509.1">
    <property type="nucleotide sequence ID" value="NZ_CP015267.1"/>
</dbReference>